<gene>
    <name evidence="1" type="ORF">EGV54_13855</name>
    <name evidence="2" type="ORF">JGZ15_10555</name>
</gene>
<sequence length="54" mass="6394">MKKEINSYKSTKENTMKDLEFKKLVNDSEKLAKVNDLWYFVKSQSNRWIVGSGH</sequence>
<keyword evidence="4" id="KW-1185">Reference proteome</keyword>
<accession>A0A7T7NY35</accession>
<dbReference type="InterPro" id="IPR023898">
    <property type="entry name" value="YydF-like"/>
</dbReference>
<evidence type="ECO:0000313" key="3">
    <source>
        <dbReference type="Proteomes" id="UP000595859"/>
    </source>
</evidence>
<dbReference type="GeneID" id="93824399"/>
<dbReference type="Proteomes" id="UP000595859">
    <property type="component" value="Chromosome"/>
</dbReference>
<evidence type="ECO:0000313" key="1">
    <source>
        <dbReference type="EMBL" id="EGQ4386119.1"/>
    </source>
</evidence>
<dbReference type="AlphaFoldDB" id="A0A7T7NY35"/>
<evidence type="ECO:0000313" key="4">
    <source>
        <dbReference type="Proteomes" id="UP000600220"/>
    </source>
</evidence>
<reference evidence="1 4" key="1">
    <citation type="submission" date="2018-11" db="EMBL/GenBank/DDBJ databases">
        <authorList>
            <consortium name="Veterinary Laboratory Investigation and Response Network"/>
        </authorList>
    </citation>
    <scope>NUCLEOTIDE SEQUENCE [LARGE SCALE GENOMIC DNA]</scope>
    <source>
        <strain evidence="1 4">SPSE-18-VL-LA-PA-Ryan-0021</strain>
    </source>
</reference>
<dbReference type="EMBL" id="AAXKXX010000043">
    <property type="protein sequence ID" value="EGQ4386119.1"/>
    <property type="molecule type" value="Genomic_DNA"/>
</dbReference>
<reference evidence="2 3" key="2">
    <citation type="submission" date="2020-12" db="EMBL/GenBank/DDBJ databases">
        <title>Whole genome sequencing and de novo assembly of Staphylococcus pseudintermedius: a novel pangenome approach to unravel pathogenesis of canine pyoderma.</title>
        <authorList>
            <person name="Ferrer L."/>
            <person name="Perez D."/>
            <person name="Fonticoba R."/>
            <person name="Vines J."/>
            <person name="Fabregas N."/>
            <person name="Madronero S."/>
            <person name="Meroni G."/>
            <person name="Martino P."/>
            <person name="Martinez S."/>
            <person name="Cusco A."/>
            <person name="Migura L."/>
            <person name="Francino O."/>
        </authorList>
    </citation>
    <scope>NUCLEOTIDE SEQUENCE [LARGE SCALE GENOMIC DNA]</scope>
    <source>
        <strain evidence="2 3">HSP080</strain>
    </source>
</reference>
<name>A0A7T7NY35_STAPS</name>
<dbReference type="EMBL" id="CP066884">
    <property type="protein sequence ID" value="QQM97879.1"/>
    <property type="molecule type" value="Genomic_DNA"/>
</dbReference>
<proteinExistence type="predicted"/>
<dbReference type="RefSeq" id="WP_014614717.1">
    <property type="nucleotide sequence ID" value="NZ_AP019372.1"/>
</dbReference>
<dbReference type="NCBIfam" id="TIGR04077">
    <property type="entry name" value="expor_sig_YdyF"/>
    <property type="match status" value="1"/>
</dbReference>
<organism evidence="2 3">
    <name type="scientific">Staphylococcus pseudintermedius</name>
    <dbReference type="NCBI Taxonomy" id="283734"/>
    <lineage>
        <taxon>Bacteria</taxon>
        <taxon>Bacillati</taxon>
        <taxon>Bacillota</taxon>
        <taxon>Bacilli</taxon>
        <taxon>Bacillales</taxon>
        <taxon>Staphylococcaceae</taxon>
        <taxon>Staphylococcus</taxon>
        <taxon>Staphylococcus intermedius group</taxon>
    </lineage>
</organism>
<dbReference type="Proteomes" id="UP000600220">
    <property type="component" value="Unassembled WGS sequence"/>
</dbReference>
<evidence type="ECO:0000313" key="2">
    <source>
        <dbReference type="EMBL" id="QQM97879.1"/>
    </source>
</evidence>
<protein>
    <submittedName>
        <fullName evidence="2">Epipeptide YydF family RiPP</fullName>
    </submittedName>
    <submittedName>
        <fullName evidence="1">YydF family exported signaling peptide</fullName>
    </submittedName>
</protein>